<dbReference type="AlphaFoldDB" id="A0A8X6FDI0"/>
<evidence type="ECO:0000256" key="6">
    <source>
        <dbReference type="SAM" id="MobiDB-lite"/>
    </source>
</evidence>
<sequence length="513" mass="59363">MQSVEEIFENSNFPLNTQIFATSDFGDLTSSQLDSPFEDDVDEEKIFSCSDCNKTFKYKKNMKRHKKNAHGTNEYKCNHCNKNFARSDNLKRHLKLHEVSRANISENPRQRLNSSPQPGPSEYQAPAAEERRNNTRSRACLNTFQTYTISTDSNFIKNLHGFLQNSKEEVIRIVENKSKEKKGVKWYICVKVRFIRKTVETEEEECESHFRSICEITLLNESPGKKVIEAFSKILSSCEEFEGRGSGWILDEILHLEVKTCAYLPLAASSYIPLPKIIAKKKAVINIKNSDEKCFLWCVLAALHPVNIHAERINNYLSFEKEINCTGIDFPTPISQIDKFERNIFENFRTLCQNYYQIDPCHTYMAHGLACLKMTKIRLEFLTDIKIHLFIEKGIRGGVVVISHRYAKANNAYLPIYDSSLPNSYIIYLDANNLYGWAMSQNLPTHDFSWTDEYVNFMDLPDDSDIGYIFEVDLEYPDEFHDLHNCYPLAPEKIEVSQNVPPLLKILLKNLTF</sequence>
<evidence type="ECO:0000256" key="4">
    <source>
        <dbReference type="ARBA" id="ARBA00022833"/>
    </source>
</evidence>
<evidence type="ECO:0000256" key="3">
    <source>
        <dbReference type="ARBA" id="ARBA00022771"/>
    </source>
</evidence>
<dbReference type="PROSITE" id="PS50157">
    <property type="entry name" value="ZINC_FINGER_C2H2_2"/>
    <property type="match status" value="2"/>
</dbReference>
<keyword evidence="1" id="KW-0479">Metal-binding</keyword>
<evidence type="ECO:0000313" key="8">
    <source>
        <dbReference type="EMBL" id="GFQ76617.1"/>
    </source>
</evidence>
<proteinExistence type="predicted"/>
<dbReference type="InterPro" id="IPR013087">
    <property type="entry name" value="Znf_C2H2_type"/>
</dbReference>
<feature type="compositionally biased region" description="Polar residues" evidence="6">
    <location>
        <begin position="102"/>
        <end position="116"/>
    </location>
</feature>
<dbReference type="InterPro" id="IPR036236">
    <property type="entry name" value="Znf_C2H2_sf"/>
</dbReference>
<dbReference type="SUPFAM" id="SSF56672">
    <property type="entry name" value="DNA/RNA polymerases"/>
    <property type="match status" value="1"/>
</dbReference>
<evidence type="ECO:0000256" key="2">
    <source>
        <dbReference type="ARBA" id="ARBA00022737"/>
    </source>
</evidence>
<dbReference type="PROSITE" id="PS00028">
    <property type="entry name" value="ZINC_FINGER_C2H2_1"/>
    <property type="match status" value="2"/>
</dbReference>
<dbReference type="Proteomes" id="UP000887116">
    <property type="component" value="Unassembled WGS sequence"/>
</dbReference>
<dbReference type="GO" id="GO:0008270">
    <property type="term" value="F:zinc ion binding"/>
    <property type="evidence" value="ECO:0007669"/>
    <property type="project" value="UniProtKB-KW"/>
</dbReference>
<evidence type="ECO:0000313" key="9">
    <source>
        <dbReference type="Proteomes" id="UP000887116"/>
    </source>
</evidence>
<comment type="caution">
    <text evidence="8">The sequence shown here is derived from an EMBL/GenBank/DDBJ whole genome shotgun (WGS) entry which is preliminary data.</text>
</comment>
<name>A0A8X6FDI0_TRICU</name>
<dbReference type="EMBL" id="BMAO01011794">
    <property type="protein sequence ID" value="GFQ76617.1"/>
    <property type="molecule type" value="Genomic_DNA"/>
</dbReference>
<protein>
    <recommendedName>
        <fullName evidence="7">C2H2-type domain-containing protein</fullName>
    </recommendedName>
</protein>
<dbReference type="InterPro" id="IPR043502">
    <property type="entry name" value="DNA/RNA_pol_sf"/>
</dbReference>
<feature type="region of interest" description="Disordered" evidence="6">
    <location>
        <begin position="100"/>
        <end position="135"/>
    </location>
</feature>
<keyword evidence="3 5" id="KW-0863">Zinc-finger</keyword>
<feature type="domain" description="C2H2-type" evidence="7">
    <location>
        <begin position="47"/>
        <end position="75"/>
    </location>
</feature>
<feature type="domain" description="C2H2-type" evidence="7">
    <location>
        <begin position="75"/>
        <end position="102"/>
    </location>
</feature>
<dbReference type="GO" id="GO:0071897">
    <property type="term" value="P:DNA biosynthetic process"/>
    <property type="evidence" value="ECO:0007669"/>
    <property type="project" value="UniProtKB-ARBA"/>
</dbReference>
<organism evidence="8 9">
    <name type="scientific">Trichonephila clavata</name>
    <name type="common">Joro spider</name>
    <name type="synonym">Nephila clavata</name>
    <dbReference type="NCBI Taxonomy" id="2740835"/>
    <lineage>
        <taxon>Eukaryota</taxon>
        <taxon>Metazoa</taxon>
        <taxon>Ecdysozoa</taxon>
        <taxon>Arthropoda</taxon>
        <taxon>Chelicerata</taxon>
        <taxon>Arachnida</taxon>
        <taxon>Araneae</taxon>
        <taxon>Araneomorphae</taxon>
        <taxon>Entelegynae</taxon>
        <taxon>Araneoidea</taxon>
        <taxon>Nephilidae</taxon>
        <taxon>Trichonephila</taxon>
    </lineage>
</organism>
<keyword evidence="4" id="KW-0862">Zinc</keyword>
<reference evidence="8" key="1">
    <citation type="submission" date="2020-07" db="EMBL/GenBank/DDBJ databases">
        <title>Multicomponent nature underlies the extraordinary mechanical properties of spider dragline silk.</title>
        <authorList>
            <person name="Kono N."/>
            <person name="Nakamura H."/>
            <person name="Mori M."/>
            <person name="Yoshida Y."/>
            <person name="Ohtoshi R."/>
            <person name="Malay A.D."/>
            <person name="Moran D.A.P."/>
            <person name="Tomita M."/>
            <person name="Numata K."/>
            <person name="Arakawa K."/>
        </authorList>
    </citation>
    <scope>NUCLEOTIDE SEQUENCE</scope>
</reference>
<accession>A0A8X6FDI0</accession>
<dbReference type="PANTHER" id="PTHR31511">
    <property type="entry name" value="PROTEIN CBG23764"/>
    <property type="match status" value="1"/>
</dbReference>
<keyword evidence="2" id="KW-0677">Repeat</keyword>
<dbReference type="SUPFAM" id="SSF57667">
    <property type="entry name" value="beta-beta-alpha zinc fingers"/>
    <property type="match status" value="1"/>
</dbReference>
<evidence type="ECO:0000259" key="7">
    <source>
        <dbReference type="PROSITE" id="PS50157"/>
    </source>
</evidence>
<dbReference type="PANTHER" id="PTHR31511:SF12">
    <property type="entry name" value="RHO TERMINATION FACTOR N-TERMINAL DOMAIN-CONTAINING PROTEIN"/>
    <property type="match status" value="1"/>
</dbReference>
<keyword evidence="9" id="KW-1185">Reference proteome</keyword>
<gene>
    <name evidence="8" type="primary">AVEN_149573_1</name>
    <name evidence="8" type="ORF">TNCT_686141</name>
</gene>
<dbReference type="Pfam" id="PF00096">
    <property type="entry name" value="zf-C2H2"/>
    <property type="match status" value="2"/>
</dbReference>
<evidence type="ECO:0000256" key="5">
    <source>
        <dbReference type="PROSITE-ProRule" id="PRU00042"/>
    </source>
</evidence>
<dbReference type="SMART" id="SM00355">
    <property type="entry name" value="ZnF_C2H2"/>
    <property type="match status" value="2"/>
</dbReference>
<dbReference type="FunFam" id="3.30.160.60:FF:000100">
    <property type="entry name" value="Zinc finger 45-like"/>
    <property type="match status" value="1"/>
</dbReference>
<dbReference type="Gene3D" id="3.30.160.60">
    <property type="entry name" value="Classic Zinc Finger"/>
    <property type="match status" value="2"/>
</dbReference>
<evidence type="ECO:0000256" key="1">
    <source>
        <dbReference type="ARBA" id="ARBA00022723"/>
    </source>
</evidence>
<dbReference type="OrthoDB" id="6437321at2759"/>